<dbReference type="FunFam" id="3.40.50.12780:FF:000012">
    <property type="entry name" value="Non-ribosomal peptide synthetase"/>
    <property type="match status" value="1"/>
</dbReference>
<dbReference type="Gene3D" id="1.10.1200.10">
    <property type="entry name" value="ACP-like"/>
    <property type="match status" value="2"/>
</dbReference>
<dbReference type="GO" id="GO:0072330">
    <property type="term" value="P:monocarboxylic acid biosynthetic process"/>
    <property type="evidence" value="ECO:0007669"/>
    <property type="project" value="UniProtKB-ARBA"/>
</dbReference>
<dbReference type="NCBIfam" id="TIGR01720">
    <property type="entry name" value="NRPS-para261"/>
    <property type="match status" value="1"/>
</dbReference>
<dbReference type="SMART" id="SM00823">
    <property type="entry name" value="PKS_PP"/>
    <property type="match status" value="2"/>
</dbReference>
<gene>
    <name evidence="6" type="ORF">A1355_14275</name>
</gene>
<dbReference type="InterPro" id="IPR020845">
    <property type="entry name" value="AMP-binding_CS"/>
</dbReference>
<dbReference type="PROSITE" id="PS50075">
    <property type="entry name" value="CARRIER"/>
    <property type="match status" value="2"/>
</dbReference>
<dbReference type="CDD" id="cd17643">
    <property type="entry name" value="A_NRPS_Cytc1-like"/>
    <property type="match status" value="1"/>
</dbReference>
<sequence>MAVDKQNVANIYPLTPLQEGFLFHALSNQDDSYIQQIAYLLNGRFDPRRFSQVWDKLFERHEILRALFFHAGAERPLQVILKKQSPVFETIDLRHLEVQEQLQRRRQIKSKDRKRGFRLQQDCLTRFTLLQLRDDLTEVIWTHHHIILDGWSLGILLAECTELYANPNSELPFTIPFAQYVKWLEGKDKQQSLAFWRHYLADYQDEVKLPFTSASSLPDSGRIRASFLLPEAIFNGIHGLTKTVQVSLNSILHAAWALLLAHYNGSEDVVFGATVSGRPAEIDHVERIVGLFINTIPVRVLLTPTISVRDLLLTIQARAIEAEAHHYSPLSAIQGQHPLQNRLISTHLTLENFPLDERFKRMSAQENAELSVQANEVIERTHYPFDIQFLPAECGIKVQMAYGSEYQADMHRYIEAHLCQILRQIIEAPAMKLAEISLLDEQGRQAIIQQTEQGITCFSFDALLLRFERAVHTAPDAIALSYEAQQCSYAELDAYANHLGRRLYDLGLTAGDFVGLCFDRSLELVVAVLAVLKAGMVYVPLDPLLPEQRMRFIAGDSGIKMLLTTQDKAVQLADVAPRLETVAVAELNAASHLSVNWQARPDSPAYVIYTSGSTGQPKGVLVSHGNMARLFSGTDTLFEFNAGDVWCLFHSYAFDFSVWEMWGALAYGGRLVIVPYWISRSPVDFHALLGREQVTVLNQTPTAFKQLIDVDQQHTAKLSALRYVVFGGETLEFKQLKPWFEAYGDRPQLINMYGITETTVHVTFKKIAPEQISLPGSVIGKPLPDLSVYLLNRYGQLVAPGVPGELYVGGAGVCLGYWNRAELSAQRFVRLPQLGLNTLFYRTGDSGRYSHDGELEYLGRLDQQVQFHGFRIELGEIEQALLREPVIEQAVVMLIDNQQGQQTLAAYYHTQTGEALKTAALRELVAKQLPIYMVPGCFAYLPRFPLTVNGKVNRQALPAPETAADQPYLAAETAEEGLLVQVWQKLLQQEHVGVQDDFFALGGDSIQAIRVVSQLRKQGYRIDVQDLFRYPTIQALAPQLKVLSVENKTRQLNGRLPLTPIQRWFFEQQGSQAHHFNHTALLEACSGSWQIPYLERAWQQLLQHHEALRSCFHSVEQGMAAEILAEDRCRIAVQAVSLVSAADVEAAMVAHAAVVQQSFEVDKAPLIRLVVYQCPAADRLLIVVHHLLIDGVSWRILLEDFSALYDALSRGEVHELPRQTDSYADWAEGLSRYSRQPALLDDLAYWRAQSASKSAASWSGKACCYQDALSHQSQLSADRTRQLLQQAHAAYNTRVEDLLLAAWLSALEAWSGLTRTVLLLEGHGREPVLPELDVSRTVGWFTSLYPVVLEKQPNRDLSYQIRWLKEHLRHVPNKGIGYGVLRYLTPAELRSAADLGFAADLVFNYLGRFERNDDAGLYRALSNDVGAAVAGQGMRPAALEFSAMVLEDRLCIEWRYDRHLFAEDAMQRLSRLYKENLEAVIDHCLRQTLAVPTPSDLCHGNLSLDELDELLSAYRQNLGDVCLLTPMQEGMLYHAVREPASSAYHEQISFSLQGALDCDSYRKAWDQLVARHGILRTIFVDDQARKPLQMVLKHADASFGVEDWREDGKASRSLADYLRQDLNQPFNLAERPPVRIKLIRLPGQRWYLVWSFHHILLDGWSVGILMNEMTRLYRSISSHEEPRLPVSPPFSQYLRWLQQQDTQAARRFWADYLEGYDEVAALPSYPSQQPGQAEFKQTLPPELPERLQQAAKHYKVTVNALMQAAWGILLGRYNDRRDVVFGTVVSGRPSAIANIERMVGLLINAVPVRVRFDETEPVLALLNRLHQHNSSSQAYQFLTMAESQPKQGAPDHLLVFENYHLQAEEGDSQVELTVTDVQTREQTNYDLTVVISPGRPWRLTCLYNKARYAESYLQQVMRHFIGLLNGLAESAEQRIADLKMLTVAERTWLTQISVGIEPPLPTPDLAGLFEQTAARHGEKIALRGLDASYSYAALNAEANAIAERLMVAGVKPGDIVAVALPRSCMRIIAVLGIIKAGAAYLGLEWDLPKQRAEALCRDAGVRIAIQHGGFELNGVRGFDPYEPINQDLGETPPRRVIPSAAVAYVSYTSGSTGKPKGVFVSQRSVIRLVVDSDYLTISEKDKFLQFAPLSFDASTFEIWAPLLNGAELSVVEQDQPSLQQLGVYIEQQGITILWLTAGLFQQMVDEQLENLASVRQLLAGGDVVSAEHVRRLLQRFPAATFVNGYGPTENTTFSCCQRITQASALAASVPIGKAIAHSEAWVLDSELRLQPIGALGRLYVAGEGVAYGYYRKPALTAAAFIPHPYAKRPGSRLYATGDLVSMRMDGSLEFLGRADRQFKIRGYRIEAQEVEAAIKAQDSVRDVLVQAVKDPGGDNTLVAYVIVKSGCTFDRDGLVAATAERLPRYLLPDVWMEVGEFPLNKNGKVDYALLPDPFALTSALKVAPRNETERELLAIWQQVLNNEAIGVCDDFFNLGGHSLKATRIVALIRKQLQIEVPLRLIFEVPTIALLAERLSTIEKAGQAGPKLVKRDRSQQKVV</sequence>
<dbReference type="Gene3D" id="3.30.559.10">
    <property type="entry name" value="Chloramphenicol acetyltransferase-like domain"/>
    <property type="match status" value="3"/>
</dbReference>
<dbReference type="PROSITE" id="PS00012">
    <property type="entry name" value="PHOSPHOPANTETHEINE"/>
    <property type="match status" value="1"/>
</dbReference>
<dbReference type="InterPro" id="IPR036736">
    <property type="entry name" value="ACP-like_sf"/>
</dbReference>
<evidence type="ECO:0000313" key="7">
    <source>
        <dbReference type="Proteomes" id="UP000077628"/>
    </source>
</evidence>
<dbReference type="InterPro" id="IPR023213">
    <property type="entry name" value="CAT-like_dom_sf"/>
</dbReference>
<keyword evidence="4" id="KW-0677">Repeat</keyword>
<dbReference type="FunFam" id="1.10.1200.10:FF:000016">
    <property type="entry name" value="Non-ribosomal peptide synthase"/>
    <property type="match status" value="1"/>
</dbReference>
<keyword evidence="3" id="KW-0597">Phosphoprotein</keyword>
<dbReference type="InterPro" id="IPR010060">
    <property type="entry name" value="NRPS_synth"/>
</dbReference>
<dbReference type="GO" id="GO:0044550">
    <property type="term" value="P:secondary metabolite biosynthetic process"/>
    <property type="evidence" value="ECO:0007669"/>
    <property type="project" value="TreeGrafter"/>
</dbReference>
<dbReference type="GO" id="GO:0005829">
    <property type="term" value="C:cytosol"/>
    <property type="evidence" value="ECO:0007669"/>
    <property type="project" value="TreeGrafter"/>
</dbReference>
<keyword evidence="7" id="KW-1185">Reference proteome</keyword>
<dbReference type="GO" id="GO:0003824">
    <property type="term" value="F:catalytic activity"/>
    <property type="evidence" value="ECO:0007669"/>
    <property type="project" value="UniProtKB-KW"/>
</dbReference>
<dbReference type="InterPro" id="IPR010071">
    <property type="entry name" value="AA_adenyl_dom"/>
</dbReference>
<dbReference type="Pfam" id="PF00501">
    <property type="entry name" value="AMP-binding"/>
    <property type="match status" value="2"/>
</dbReference>
<evidence type="ECO:0000256" key="3">
    <source>
        <dbReference type="ARBA" id="ARBA00022553"/>
    </source>
</evidence>
<feature type="domain" description="Carrier" evidence="5">
    <location>
        <begin position="970"/>
        <end position="1044"/>
    </location>
</feature>
<reference evidence="7" key="1">
    <citation type="submission" date="2016-03" db="EMBL/GenBank/DDBJ databases">
        <authorList>
            <person name="Heylen K."/>
            <person name="De Vos P."/>
            <person name="Vekeman B."/>
        </authorList>
    </citation>
    <scope>NUCLEOTIDE SEQUENCE [LARGE SCALE GENOMIC DNA]</scope>
    <source>
        <strain evidence="7">R-45383</strain>
    </source>
</reference>
<dbReference type="SUPFAM" id="SSF56801">
    <property type="entry name" value="Acetyl-CoA synthetase-like"/>
    <property type="match status" value="2"/>
</dbReference>
<dbReference type="Pfam" id="PF00550">
    <property type="entry name" value="PP-binding"/>
    <property type="match status" value="2"/>
</dbReference>
<dbReference type="Gene3D" id="3.30.559.30">
    <property type="entry name" value="Nonribosomal peptide synthetase, condensation domain"/>
    <property type="match status" value="3"/>
</dbReference>
<dbReference type="Pfam" id="PF13193">
    <property type="entry name" value="AMP-binding_C"/>
    <property type="match status" value="2"/>
</dbReference>
<dbReference type="FunFam" id="3.40.50.980:FF:000002">
    <property type="entry name" value="Enterobactin synthetase component F"/>
    <property type="match status" value="1"/>
</dbReference>
<dbReference type="InterPro" id="IPR000873">
    <property type="entry name" value="AMP-dep_synth/lig_dom"/>
</dbReference>
<dbReference type="CDD" id="cd19534">
    <property type="entry name" value="E_NRPS"/>
    <property type="match status" value="1"/>
</dbReference>
<dbReference type="InterPro" id="IPR045851">
    <property type="entry name" value="AMP-bd_C_sf"/>
</dbReference>
<feature type="domain" description="Carrier" evidence="5">
    <location>
        <begin position="2463"/>
        <end position="2538"/>
    </location>
</feature>
<evidence type="ECO:0000256" key="2">
    <source>
        <dbReference type="ARBA" id="ARBA00022450"/>
    </source>
</evidence>
<dbReference type="InterPro" id="IPR001242">
    <property type="entry name" value="Condensation_dom"/>
</dbReference>
<evidence type="ECO:0000256" key="4">
    <source>
        <dbReference type="ARBA" id="ARBA00022737"/>
    </source>
</evidence>
<dbReference type="InterPro" id="IPR042099">
    <property type="entry name" value="ANL_N_sf"/>
</dbReference>
<dbReference type="OrthoDB" id="9757559at2"/>
<dbReference type="Gene3D" id="3.40.50.980">
    <property type="match status" value="2"/>
</dbReference>
<dbReference type="PROSITE" id="PS00455">
    <property type="entry name" value="AMP_BINDING"/>
    <property type="match status" value="2"/>
</dbReference>
<dbReference type="NCBIfam" id="TIGR01733">
    <property type="entry name" value="AA-adenyl-dom"/>
    <property type="match status" value="2"/>
</dbReference>
<dbReference type="NCBIfam" id="NF003417">
    <property type="entry name" value="PRK04813.1"/>
    <property type="match status" value="2"/>
</dbReference>
<dbReference type="PANTHER" id="PTHR45527:SF14">
    <property type="entry name" value="PLIPASTATIN SYNTHASE SUBUNIT B"/>
    <property type="match status" value="1"/>
</dbReference>
<comment type="caution">
    <text evidence="6">The sequence shown here is derived from an EMBL/GenBank/DDBJ whole genome shotgun (WGS) entry which is preliminary data.</text>
</comment>
<protein>
    <recommendedName>
        <fullName evidence="5">Carrier domain-containing protein</fullName>
    </recommendedName>
</protein>
<dbReference type="Pfam" id="PF00668">
    <property type="entry name" value="Condensation"/>
    <property type="match status" value="3"/>
</dbReference>
<accession>A0A177N3K3</accession>
<dbReference type="SUPFAM" id="SSF52777">
    <property type="entry name" value="CoA-dependent acyltransferases"/>
    <property type="match status" value="6"/>
</dbReference>
<dbReference type="GO" id="GO:0031177">
    <property type="term" value="F:phosphopantetheine binding"/>
    <property type="evidence" value="ECO:0007669"/>
    <property type="project" value="InterPro"/>
</dbReference>
<dbReference type="STRING" id="702114.A1355_14275"/>
<comment type="cofactor">
    <cofactor evidence="1">
        <name>pantetheine 4'-phosphate</name>
        <dbReference type="ChEBI" id="CHEBI:47942"/>
    </cofactor>
</comment>
<dbReference type="CDD" id="cd19543">
    <property type="entry name" value="DCL_NRPS"/>
    <property type="match status" value="1"/>
</dbReference>
<dbReference type="Gene3D" id="3.40.50.12780">
    <property type="entry name" value="N-terminal domain of ligase-like"/>
    <property type="match status" value="1"/>
</dbReference>
<dbReference type="RefSeq" id="WP_064031411.1">
    <property type="nucleotide sequence ID" value="NZ_LUUK01000219.1"/>
</dbReference>
<dbReference type="CDD" id="cd12117">
    <property type="entry name" value="A_NRPS_Srf_like"/>
    <property type="match status" value="1"/>
</dbReference>
<evidence type="ECO:0000259" key="5">
    <source>
        <dbReference type="PROSITE" id="PS50075"/>
    </source>
</evidence>
<dbReference type="InterPro" id="IPR025110">
    <property type="entry name" value="AMP-bd_C"/>
</dbReference>
<dbReference type="FunFam" id="1.10.1200.10:FF:000005">
    <property type="entry name" value="Nonribosomal peptide synthetase 1"/>
    <property type="match status" value="1"/>
</dbReference>
<dbReference type="PANTHER" id="PTHR45527">
    <property type="entry name" value="NONRIBOSOMAL PEPTIDE SYNTHETASE"/>
    <property type="match status" value="1"/>
</dbReference>
<dbReference type="InterPro" id="IPR006162">
    <property type="entry name" value="Ppantetheine_attach_site"/>
</dbReference>
<evidence type="ECO:0000256" key="1">
    <source>
        <dbReference type="ARBA" id="ARBA00001957"/>
    </source>
</evidence>
<dbReference type="InterPro" id="IPR009081">
    <property type="entry name" value="PP-bd_ACP"/>
</dbReference>
<dbReference type="InterPro" id="IPR020806">
    <property type="entry name" value="PKS_PP-bd"/>
</dbReference>
<name>A0A177N3K3_9GAMM</name>
<dbReference type="EMBL" id="LUUK01000219">
    <property type="protein sequence ID" value="OAI12577.1"/>
    <property type="molecule type" value="Genomic_DNA"/>
</dbReference>
<organism evidence="6 7">
    <name type="scientific">Methylomonas koyamae</name>
    <dbReference type="NCBI Taxonomy" id="702114"/>
    <lineage>
        <taxon>Bacteria</taxon>
        <taxon>Pseudomonadati</taxon>
        <taxon>Pseudomonadota</taxon>
        <taxon>Gammaproteobacteria</taxon>
        <taxon>Methylococcales</taxon>
        <taxon>Methylococcaceae</taxon>
        <taxon>Methylomonas</taxon>
    </lineage>
</organism>
<dbReference type="Proteomes" id="UP000077628">
    <property type="component" value="Unassembled WGS sequence"/>
</dbReference>
<dbReference type="GO" id="GO:0043041">
    <property type="term" value="P:amino acid activation for nonribosomal peptide biosynthetic process"/>
    <property type="evidence" value="ECO:0007669"/>
    <property type="project" value="TreeGrafter"/>
</dbReference>
<keyword evidence="2" id="KW-0596">Phosphopantetheine</keyword>
<dbReference type="SUPFAM" id="SSF47336">
    <property type="entry name" value="ACP-like"/>
    <property type="match status" value="2"/>
</dbReference>
<dbReference type="Gene3D" id="3.30.300.30">
    <property type="match status" value="2"/>
</dbReference>
<proteinExistence type="predicted"/>
<dbReference type="Gene3D" id="2.30.38.10">
    <property type="entry name" value="Luciferase, Domain 3"/>
    <property type="match status" value="1"/>
</dbReference>
<evidence type="ECO:0000313" key="6">
    <source>
        <dbReference type="EMBL" id="OAI12577.1"/>
    </source>
</evidence>